<dbReference type="PANTHER" id="PTHR14191:SF3">
    <property type="entry name" value="NA(+)_H(+) EXCHANGE REGULATORY COFACTOR-LIKE PROTEIN NRFL-1"/>
    <property type="match status" value="1"/>
</dbReference>
<dbReference type="PANTHER" id="PTHR14191">
    <property type="entry name" value="PDZ DOMAIN CONTAINING PROTEIN"/>
    <property type="match status" value="1"/>
</dbReference>
<dbReference type="InterPro" id="IPR051067">
    <property type="entry name" value="NHER"/>
</dbReference>
<dbReference type="GO" id="GO:0043495">
    <property type="term" value="F:protein-membrane adaptor activity"/>
    <property type="evidence" value="ECO:0007669"/>
    <property type="project" value="TreeGrafter"/>
</dbReference>
<dbReference type="GO" id="GO:0016324">
    <property type="term" value="C:apical plasma membrane"/>
    <property type="evidence" value="ECO:0007669"/>
    <property type="project" value="TreeGrafter"/>
</dbReference>
<dbReference type="CDD" id="cd06768">
    <property type="entry name" value="PDZ_NHERF-like"/>
    <property type="match status" value="1"/>
</dbReference>
<dbReference type="InterPro" id="IPR036034">
    <property type="entry name" value="PDZ_sf"/>
</dbReference>
<protein>
    <recommendedName>
        <fullName evidence="2">PDZ domain-containing protein</fullName>
    </recommendedName>
</protein>
<dbReference type="Proteomes" id="UP000822476">
    <property type="component" value="Unassembled WGS sequence"/>
</dbReference>
<dbReference type="InterPro" id="IPR001478">
    <property type="entry name" value="PDZ"/>
</dbReference>
<evidence type="ECO:0000259" key="2">
    <source>
        <dbReference type="PROSITE" id="PS50106"/>
    </source>
</evidence>
<reference evidence="3" key="1">
    <citation type="submission" date="2019-07" db="EMBL/GenBank/DDBJ databases">
        <title>Annotation for the trematode Paragonimus miyazaki's.</title>
        <authorList>
            <person name="Choi Y.-J."/>
        </authorList>
    </citation>
    <scope>NUCLEOTIDE SEQUENCE</scope>
    <source>
        <strain evidence="3">Japan</strain>
    </source>
</reference>
<comment type="caution">
    <text evidence="3">The sequence shown here is derived from an EMBL/GenBank/DDBJ whole genome shotgun (WGS) entry which is preliminary data.</text>
</comment>
<evidence type="ECO:0000256" key="1">
    <source>
        <dbReference type="ARBA" id="ARBA00022737"/>
    </source>
</evidence>
<keyword evidence="4" id="KW-1185">Reference proteome</keyword>
<organism evidence="3 4">
    <name type="scientific">Paragonimus skrjabini miyazakii</name>
    <dbReference type="NCBI Taxonomy" id="59628"/>
    <lineage>
        <taxon>Eukaryota</taxon>
        <taxon>Metazoa</taxon>
        <taxon>Spiralia</taxon>
        <taxon>Lophotrochozoa</taxon>
        <taxon>Platyhelminthes</taxon>
        <taxon>Trematoda</taxon>
        <taxon>Digenea</taxon>
        <taxon>Plagiorchiida</taxon>
        <taxon>Troglotremata</taxon>
        <taxon>Troglotrematidae</taxon>
        <taxon>Paragonimus</taxon>
    </lineage>
</organism>
<dbReference type="AlphaFoldDB" id="A0A8S9YX69"/>
<evidence type="ECO:0000313" key="4">
    <source>
        <dbReference type="Proteomes" id="UP000822476"/>
    </source>
</evidence>
<dbReference type="EMBL" id="JTDE01001081">
    <property type="protein sequence ID" value="KAF7259699.1"/>
    <property type="molecule type" value="Genomic_DNA"/>
</dbReference>
<accession>A0A8S9YX69</accession>
<dbReference type="OrthoDB" id="10007415at2759"/>
<sequence length="166" mass="18177">MSGLTESEVNSVRLCHLKLVPDFSGYGFSLRTDVKNNKQLIENVESGSPAEKGGLLSGDIILKINEKLVSGISHKDVVQIIKERFNEVSLLVLQPNVLAKFETYEDPVLEAARKAVVCTPPKFPMNKSALSPAERQLSRADVTTMNCVMSKRRICMANGANCPLTS</sequence>
<dbReference type="Gene3D" id="2.30.42.10">
    <property type="match status" value="1"/>
</dbReference>
<keyword evidence="1" id="KW-0677">Repeat</keyword>
<gene>
    <name evidence="3" type="ORF">EG68_09592</name>
</gene>
<evidence type="ECO:0000313" key="3">
    <source>
        <dbReference type="EMBL" id="KAF7259699.1"/>
    </source>
</evidence>
<dbReference type="GO" id="GO:0072659">
    <property type="term" value="P:protein localization to plasma membrane"/>
    <property type="evidence" value="ECO:0007669"/>
    <property type="project" value="TreeGrafter"/>
</dbReference>
<name>A0A8S9YX69_9TREM</name>
<dbReference type="PROSITE" id="PS50106">
    <property type="entry name" value="PDZ"/>
    <property type="match status" value="1"/>
</dbReference>
<dbReference type="SUPFAM" id="SSF50156">
    <property type="entry name" value="PDZ domain-like"/>
    <property type="match status" value="1"/>
</dbReference>
<dbReference type="SMART" id="SM00228">
    <property type="entry name" value="PDZ"/>
    <property type="match status" value="1"/>
</dbReference>
<proteinExistence type="predicted"/>
<feature type="domain" description="PDZ" evidence="2">
    <location>
        <begin position="16"/>
        <end position="96"/>
    </location>
</feature>
<dbReference type="Pfam" id="PF00595">
    <property type="entry name" value="PDZ"/>
    <property type="match status" value="1"/>
</dbReference>